<evidence type="ECO:0000313" key="2">
    <source>
        <dbReference type="EMBL" id="KYC53888.1"/>
    </source>
</evidence>
<dbReference type="Proteomes" id="UP000075398">
    <property type="component" value="Unassembled WGS sequence"/>
</dbReference>
<evidence type="ECO:0000313" key="3">
    <source>
        <dbReference type="Proteomes" id="UP000075398"/>
    </source>
</evidence>
<sequence length="146" mass="16253">MEGDGDCNNSNCIHEKDFLKLSRSVKGIKGELKKGSNLFTFLTEELEIVKDALGVKSKENGERDKQLQEIRAKAHEIGEKAEAEDKSIRQLLTEVMVEIAEIKGALGLNQKKRELKDSIKLILIGAAMGAVFTIFIEAIKVYTTFI</sequence>
<dbReference type="AlphaFoldDB" id="A0A150J9Y4"/>
<gene>
    <name evidence="2" type="ORF">AMQ22_00088</name>
</gene>
<reference evidence="2 3" key="1">
    <citation type="journal article" date="2016" name="ISME J.">
        <title>Chasing the elusive Euryarchaeota class WSA2: genomes reveal a uniquely fastidious methyl-reducing methanogen.</title>
        <authorList>
            <person name="Nobu M.K."/>
            <person name="Narihiro T."/>
            <person name="Kuroda K."/>
            <person name="Mei R."/>
            <person name="Liu W.T."/>
        </authorList>
    </citation>
    <scope>NUCLEOTIDE SEQUENCE [LARGE SCALE GENOMIC DNA]</scope>
    <source>
        <strain evidence="2">U1lsi0528_Bin055</strain>
    </source>
</reference>
<feature type="transmembrane region" description="Helical" evidence="1">
    <location>
        <begin position="121"/>
        <end position="142"/>
    </location>
</feature>
<name>A0A150J9Y4_9EURY</name>
<evidence type="ECO:0000256" key="1">
    <source>
        <dbReference type="SAM" id="Phobius"/>
    </source>
</evidence>
<dbReference type="EMBL" id="LNGC01000001">
    <property type="protein sequence ID" value="KYC53888.1"/>
    <property type="molecule type" value="Genomic_DNA"/>
</dbReference>
<proteinExistence type="predicted"/>
<comment type="caution">
    <text evidence="2">The sequence shown here is derived from an EMBL/GenBank/DDBJ whole genome shotgun (WGS) entry which is preliminary data.</text>
</comment>
<keyword evidence="1" id="KW-1133">Transmembrane helix</keyword>
<accession>A0A150J9Y4</accession>
<protein>
    <submittedName>
        <fullName evidence="2">Uncharacterized protein</fullName>
    </submittedName>
</protein>
<keyword evidence="1" id="KW-0472">Membrane</keyword>
<organism evidence="2 3">
    <name type="scientific">Candidatus Methanofastidiosum methylothiophilum</name>
    <dbReference type="NCBI Taxonomy" id="1705564"/>
    <lineage>
        <taxon>Archaea</taxon>
        <taxon>Methanobacteriati</taxon>
        <taxon>Methanobacteriota</taxon>
        <taxon>Stenosarchaea group</taxon>
        <taxon>Candidatus Methanofastidiosia</taxon>
        <taxon>Candidatus Methanofastidiosales</taxon>
        <taxon>Candidatus Methanofastidiosaceae</taxon>
        <taxon>Candidatus Methanofastidiosum</taxon>
    </lineage>
</organism>
<keyword evidence="1" id="KW-0812">Transmembrane</keyword>